<sequence length="259" mass="26702">MEKSGQLFAGAFFPVDFYFIFFKEVFILMKKNLFVGGAASLAVVLGLTATVPSVNAATNATLPQNTSTQKDDTKGSVSADSNAHVDVMTGYLTLESVPDLNFGASAQSATNQTQNLLNNNTGNNQNHIKVTDSRATTALNGWTLDASLGNFKDATTGNVAPAGWTMGLNNDHVVNSQNSAVMANRATITSGNTSGANVLYAANGQGAGSTTVDYNPSTSPVGVKSASLEVPGNTAVGSYNAPITWTLTAGAPQDPTPKG</sequence>
<dbReference type="Pfam" id="PF13731">
    <property type="entry name" value="WxL"/>
    <property type="match status" value="1"/>
</dbReference>
<feature type="domain" description="WxL" evidence="2">
    <location>
        <begin position="84"/>
        <end position="249"/>
    </location>
</feature>
<feature type="transmembrane region" description="Helical" evidence="1">
    <location>
        <begin position="6"/>
        <end position="26"/>
    </location>
</feature>
<accession>A0A0R2CWN0</accession>
<reference evidence="3 4" key="1">
    <citation type="journal article" date="2015" name="Genome Announc.">
        <title>Expanding the biotechnology potential of lactobacilli through comparative genomics of 213 strains and associated genera.</title>
        <authorList>
            <person name="Sun Z."/>
            <person name="Harris H.M."/>
            <person name="McCann A."/>
            <person name="Guo C."/>
            <person name="Argimon S."/>
            <person name="Zhang W."/>
            <person name="Yang X."/>
            <person name="Jeffery I.B."/>
            <person name="Cooney J.C."/>
            <person name="Kagawa T.F."/>
            <person name="Liu W."/>
            <person name="Song Y."/>
            <person name="Salvetti E."/>
            <person name="Wrobel A."/>
            <person name="Rasinkangas P."/>
            <person name="Parkhill J."/>
            <person name="Rea M.C."/>
            <person name="O'Sullivan O."/>
            <person name="Ritari J."/>
            <person name="Douillard F.P."/>
            <person name="Paul Ross R."/>
            <person name="Yang R."/>
            <person name="Briner A.E."/>
            <person name="Felis G.E."/>
            <person name="de Vos W.M."/>
            <person name="Barrangou R."/>
            <person name="Klaenhammer T.R."/>
            <person name="Caufield P.W."/>
            <person name="Cui Y."/>
            <person name="Zhang H."/>
            <person name="O'Toole P.W."/>
        </authorList>
    </citation>
    <scope>NUCLEOTIDE SEQUENCE [LARGE SCALE GENOMIC DNA]</scope>
    <source>
        <strain evidence="3 4">DSM 22689</strain>
    </source>
</reference>
<dbReference type="PATRIC" id="fig|1423745.4.peg.418"/>
<evidence type="ECO:0000259" key="2">
    <source>
        <dbReference type="Pfam" id="PF13731"/>
    </source>
</evidence>
<feature type="transmembrane region" description="Helical" evidence="1">
    <location>
        <begin position="33"/>
        <end position="54"/>
    </location>
</feature>
<dbReference type="STRING" id="1423745.GCA_001311215_01071"/>
<keyword evidence="1" id="KW-0472">Membrane</keyword>
<name>A0A0R2CWN0_9LACO</name>
<keyword evidence="1" id="KW-0812">Transmembrane</keyword>
<proteinExistence type="predicted"/>
<dbReference type="EMBL" id="AYZI01000002">
    <property type="protein sequence ID" value="KRM92262.1"/>
    <property type="molecule type" value="Genomic_DNA"/>
</dbReference>
<dbReference type="AlphaFoldDB" id="A0A0R2CWN0"/>
<gene>
    <name evidence="3" type="ORF">FC87_GL000390</name>
</gene>
<evidence type="ECO:0000313" key="3">
    <source>
        <dbReference type="EMBL" id="KRM92262.1"/>
    </source>
</evidence>
<comment type="caution">
    <text evidence="3">The sequence shown here is derived from an EMBL/GenBank/DDBJ whole genome shotgun (WGS) entry which is preliminary data.</text>
</comment>
<organism evidence="3 4">
    <name type="scientific">Fructilactobacillus florum DSM 22689 = JCM 16035</name>
    <dbReference type="NCBI Taxonomy" id="1423745"/>
    <lineage>
        <taxon>Bacteria</taxon>
        <taxon>Bacillati</taxon>
        <taxon>Bacillota</taxon>
        <taxon>Bacilli</taxon>
        <taxon>Lactobacillales</taxon>
        <taxon>Lactobacillaceae</taxon>
        <taxon>Fructilactobacillus</taxon>
    </lineage>
</organism>
<keyword evidence="1" id="KW-1133">Transmembrane helix</keyword>
<evidence type="ECO:0000256" key="1">
    <source>
        <dbReference type="SAM" id="Phobius"/>
    </source>
</evidence>
<protein>
    <recommendedName>
        <fullName evidence="2">WxL domain-containing protein</fullName>
    </recommendedName>
</protein>
<dbReference type="InterPro" id="IPR027994">
    <property type="entry name" value="WxL_dom"/>
</dbReference>
<evidence type="ECO:0000313" key="4">
    <source>
        <dbReference type="Proteomes" id="UP000051586"/>
    </source>
</evidence>
<dbReference type="Proteomes" id="UP000051586">
    <property type="component" value="Unassembled WGS sequence"/>
</dbReference>